<dbReference type="InterPro" id="IPR039564">
    <property type="entry name" value="Peptidase_C39-like"/>
</dbReference>
<evidence type="ECO:0000313" key="4">
    <source>
        <dbReference type="Proteomes" id="UP000540506"/>
    </source>
</evidence>
<dbReference type="InterPro" id="IPR039563">
    <property type="entry name" value="Peptidase_C39_single_dom"/>
</dbReference>
<evidence type="ECO:0000313" key="3">
    <source>
        <dbReference type="EMBL" id="MBB4921432.1"/>
    </source>
</evidence>
<feature type="signal peptide" evidence="1">
    <location>
        <begin position="1"/>
        <end position="29"/>
    </location>
</feature>
<feature type="chain" id="PRO_5031182897" description="Peptidase C39-like domain-containing protein" evidence="1">
    <location>
        <begin position="30"/>
        <end position="452"/>
    </location>
</feature>
<keyword evidence="1" id="KW-0732">Signal</keyword>
<evidence type="ECO:0000259" key="2">
    <source>
        <dbReference type="Pfam" id="PF13529"/>
    </source>
</evidence>
<evidence type="ECO:0000256" key="1">
    <source>
        <dbReference type="SAM" id="SignalP"/>
    </source>
</evidence>
<dbReference type="Proteomes" id="UP000540506">
    <property type="component" value="Unassembled WGS sequence"/>
</dbReference>
<sequence length="452" mass="48032">MPNHTTRRSLLAAASAAVTAAAVAPRALAVTAPSRPAAQVTGPVEYQAWTTAADWAAGTAQGTGVAGDGRAGVRLERAAGTVDYLDPHTGAQSTWEWASWTSPEHPLAVPATQAVVSWNANTPAGTWLAVELRGGYTDGTRTPWYVMGRWAAGDQDIRRTSVDGQQDGKSSIRTDTLAIDTPASGLRLASCELRLTLHRTPGSTLTPTVWRLGVLASDLPERTEVPPTAPGLPAAGELPVPRYSQETHRGQYPQYDSGGEAWCSPTSSQMVLAYWGRKPAPADLAWVSSDYADPQVCQAARGTYDYQYQGCGNWPFNAAYAATYPDLQGVVTRLSSLTDAEQLIRAGIPVITSVSFRQGELDGAGYDTAGHLMAVVGFTADGDVIANDPASPSDDAVRRVYQRRQFENVWLRTKWTNAKGSSVNGSGGVCYLYFPAEPSAAQTQALASCGVR</sequence>
<dbReference type="PROSITE" id="PS51318">
    <property type="entry name" value="TAT"/>
    <property type="match status" value="1"/>
</dbReference>
<dbReference type="Gene3D" id="3.90.70.10">
    <property type="entry name" value="Cysteine proteinases"/>
    <property type="match status" value="1"/>
</dbReference>
<dbReference type="InterPro" id="IPR006311">
    <property type="entry name" value="TAT_signal"/>
</dbReference>
<gene>
    <name evidence="3" type="ORF">FHR34_000425</name>
</gene>
<comment type="caution">
    <text evidence="3">The sequence shown here is derived from an EMBL/GenBank/DDBJ whole genome shotgun (WGS) entry which is preliminary data.</text>
</comment>
<reference evidence="3 4" key="1">
    <citation type="submission" date="2020-08" db="EMBL/GenBank/DDBJ databases">
        <title>Sequencing the genomes of 1000 actinobacteria strains.</title>
        <authorList>
            <person name="Klenk H.-P."/>
        </authorList>
    </citation>
    <scope>NUCLEOTIDE SEQUENCE [LARGE SCALE GENOMIC DNA]</scope>
    <source>
        <strain evidence="3 4">DSM 41654</strain>
    </source>
</reference>
<proteinExistence type="predicted"/>
<dbReference type="EMBL" id="JACHJV010000001">
    <property type="protein sequence ID" value="MBB4921432.1"/>
    <property type="molecule type" value="Genomic_DNA"/>
</dbReference>
<accession>A0A7W7VSR3</accession>
<dbReference type="Pfam" id="PF13529">
    <property type="entry name" value="Peptidase_C39_2"/>
    <property type="match status" value="1"/>
</dbReference>
<name>A0A7W7VSR3_KITKI</name>
<dbReference type="CDD" id="cd02549">
    <property type="entry name" value="Peptidase_C39A"/>
    <property type="match status" value="1"/>
</dbReference>
<keyword evidence="4" id="KW-1185">Reference proteome</keyword>
<protein>
    <recommendedName>
        <fullName evidence="2">Peptidase C39-like domain-containing protein</fullName>
    </recommendedName>
</protein>
<feature type="domain" description="Peptidase C39-like" evidence="2">
    <location>
        <begin position="239"/>
        <end position="390"/>
    </location>
</feature>
<organism evidence="3 4">
    <name type="scientific">Kitasatospora kifunensis</name>
    <name type="common">Streptomyces kifunensis</name>
    <dbReference type="NCBI Taxonomy" id="58351"/>
    <lineage>
        <taxon>Bacteria</taxon>
        <taxon>Bacillati</taxon>
        <taxon>Actinomycetota</taxon>
        <taxon>Actinomycetes</taxon>
        <taxon>Kitasatosporales</taxon>
        <taxon>Streptomycetaceae</taxon>
        <taxon>Kitasatospora</taxon>
    </lineage>
</organism>
<dbReference type="AlphaFoldDB" id="A0A7W7VSR3"/>
<dbReference type="RefSeq" id="WP_184933768.1">
    <property type="nucleotide sequence ID" value="NZ_JACHJV010000001.1"/>
</dbReference>